<proteinExistence type="inferred from homology"/>
<dbReference type="GeneID" id="83017053"/>
<keyword evidence="6" id="KW-0031">Aminopeptidase</keyword>
<evidence type="ECO:0000259" key="5">
    <source>
        <dbReference type="Pfam" id="PF01321"/>
    </source>
</evidence>
<dbReference type="Gene3D" id="3.90.230.10">
    <property type="entry name" value="Creatinase/methionine aminopeptidase superfamily"/>
    <property type="match status" value="1"/>
</dbReference>
<keyword evidence="1 3" id="KW-0479">Metal-binding</keyword>
<evidence type="ECO:0000256" key="1">
    <source>
        <dbReference type="ARBA" id="ARBA00022723"/>
    </source>
</evidence>
<dbReference type="InterPro" id="IPR036005">
    <property type="entry name" value="Creatinase/aminopeptidase-like"/>
</dbReference>
<dbReference type="PROSITE" id="PS00491">
    <property type="entry name" value="PROLINE_PEPTIDASE"/>
    <property type="match status" value="1"/>
</dbReference>
<accession>A0A412FHK9</accession>
<dbReference type="Proteomes" id="UP000284178">
    <property type="component" value="Unassembled WGS sequence"/>
</dbReference>
<dbReference type="SUPFAM" id="SSF55920">
    <property type="entry name" value="Creatinase/aminopeptidase"/>
    <property type="match status" value="1"/>
</dbReference>
<dbReference type="RefSeq" id="WP_117896214.1">
    <property type="nucleotide sequence ID" value="NZ_CABJCV010000031.1"/>
</dbReference>
<comment type="similarity">
    <text evidence="3">Belongs to the peptidase M24B family.</text>
</comment>
<reference evidence="6 7" key="1">
    <citation type="submission" date="2018-08" db="EMBL/GenBank/DDBJ databases">
        <title>A genome reference for cultivated species of the human gut microbiota.</title>
        <authorList>
            <person name="Zou Y."/>
            <person name="Xue W."/>
            <person name="Luo G."/>
        </authorList>
    </citation>
    <scope>NUCLEOTIDE SEQUENCE [LARGE SCALE GENOMIC DNA]</scope>
    <source>
        <strain evidence="6 7">AF24-29</strain>
    </source>
</reference>
<feature type="domain" description="Peptidase M24" evidence="4">
    <location>
        <begin position="135"/>
        <end position="335"/>
    </location>
</feature>
<dbReference type="SUPFAM" id="SSF53092">
    <property type="entry name" value="Creatinase/prolidase N-terminal domain"/>
    <property type="match status" value="1"/>
</dbReference>
<dbReference type="InterPro" id="IPR029149">
    <property type="entry name" value="Creatin/AminoP/Spt16_N"/>
</dbReference>
<evidence type="ECO:0000256" key="3">
    <source>
        <dbReference type="RuleBase" id="RU000590"/>
    </source>
</evidence>
<name>A0A412FHK9_9FIRM</name>
<dbReference type="AlphaFoldDB" id="A0A412FHK9"/>
<dbReference type="PANTHER" id="PTHR46112:SF3">
    <property type="entry name" value="AMINOPEPTIDASE YPDF"/>
    <property type="match status" value="1"/>
</dbReference>
<evidence type="ECO:0000313" key="6">
    <source>
        <dbReference type="EMBL" id="RGR67645.1"/>
    </source>
</evidence>
<dbReference type="InterPro" id="IPR000994">
    <property type="entry name" value="Pept_M24"/>
</dbReference>
<dbReference type="CDD" id="cd01092">
    <property type="entry name" value="APP-like"/>
    <property type="match status" value="1"/>
</dbReference>
<dbReference type="EMBL" id="QRUP01000031">
    <property type="protein sequence ID" value="RGR67645.1"/>
    <property type="molecule type" value="Genomic_DNA"/>
</dbReference>
<evidence type="ECO:0000313" key="7">
    <source>
        <dbReference type="Proteomes" id="UP000284178"/>
    </source>
</evidence>
<sequence length="351" mass="39146">MNERVERLQKKMQEEGLGACVISDHSAVEYFIGRRFSCGERLIALIVTTEGLPKLVLNELFPLAPQTDFELVRYNDTEDGVQIVSRFLNGKVGIDKFWSAGFLIRLMALRPDLEMVDGNLVDRIRSVKDPVEQARMRQASLNNDKVMTRVRELIQTGKSEKQLEQEINAAFRELADSDPSFETIVAFAENCADPHAVPSDKILEEGMSVIVDMGCKFEGYCSDMTRTYFIGKNTMEDVYDTVLRANLAGIAAVKPGVRFCDIDRACRQVIEEAGYGSYFIHRTGHGIGLSVHEPFDVSAVDEIVVEEGMCFSIEPGIYLPGVGGVRIEDLVLVTKDGCEVLNHDPKDQPVL</sequence>
<organism evidence="6 7">
    <name type="scientific">Holdemania filiformis</name>
    <dbReference type="NCBI Taxonomy" id="61171"/>
    <lineage>
        <taxon>Bacteria</taxon>
        <taxon>Bacillati</taxon>
        <taxon>Bacillota</taxon>
        <taxon>Erysipelotrichia</taxon>
        <taxon>Erysipelotrichales</taxon>
        <taxon>Erysipelotrichaceae</taxon>
        <taxon>Holdemania</taxon>
    </lineage>
</organism>
<dbReference type="Pfam" id="PF00557">
    <property type="entry name" value="Peptidase_M24"/>
    <property type="match status" value="1"/>
</dbReference>
<feature type="domain" description="Creatinase N-terminal" evidence="5">
    <location>
        <begin position="4"/>
        <end position="127"/>
    </location>
</feature>
<dbReference type="GO" id="GO:0004177">
    <property type="term" value="F:aminopeptidase activity"/>
    <property type="evidence" value="ECO:0007669"/>
    <property type="project" value="UniProtKB-KW"/>
</dbReference>
<gene>
    <name evidence="6" type="ORF">DWY25_16790</name>
</gene>
<dbReference type="GO" id="GO:0046872">
    <property type="term" value="F:metal ion binding"/>
    <property type="evidence" value="ECO:0007669"/>
    <property type="project" value="UniProtKB-KW"/>
</dbReference>
<comment type="caution">
    <text evidence="6">The sequence shown here is derived from an EMBL/GenBank/DDBJ whole genome shotgun (WGS) entry which is preliminary data.</text>
</comment>
<dbReference type="Pfam" id="PF01321">
    <property type="entry name" value="Creatinase_N"/>
    <property type="match status" value="1"/>
</dbReference>
<keyword evidence="7" id="KW-1185">Reference proteome</keyword>
<keyword evidence="2" id="KW-0378">Hydrolase</keyword>
<evidence type="ECO:0000256" key="2">
    <source>
        <dbReference type="ARBA" id="ARBA00022801"/>
    </source>
</evidence>
<dbReference type="InterPro" id="IPR001131">
    <property type="entry name" value="Peptidase_M24B_aminopep-P_CS"/>
</dbReference>
<keyword evidence="6" id="KW-0645">Protease</keyword>
<dbReference type="Gene3D" id="3.40.350.10">
    <property type="entry name" value="Creatinase/prolidase N-terminal domain"/>
    <property type="match status" value="1"/>
</dbReference>
<protein>
    <submittedName>
        <fullName evidence="6">Aminopeptidase P family protein</fullName>
    </submittedName>
</protein>
<dbReference type="PANTHER" id="PTHR46112">
    <property type="entry name" value="AMINOPEPTIDASE"/>
    <property type="match status" value="1"/>
</dbReference>
<dbReference type="InterPro" id="IPR000587">
    <property type="entry name" value="Creatinase_N"/>
</dbReference>
<dbReference type="InterPro" id="IPR050659">
    <property type="entry name" value="Peptidase_M24B"/>
</dbReference>
<evidence type="ECO:0000259" key="4">
    <source>
        <dbReference type="Pfam" id="PF00557"/>
    </source>
</evidence>